<comment type="subcellular location">
    <subcellularLocation>
        <location evidence="1">Cytoplasm</location>
    </subcellularLocation>
</comment>
<proteinExistence type="predicted"/>
<evidence type="ECO:0000256" key="2">
    <source>
        <dbReference type="ARBA" id="ARBA00022490"/>
    </source>
</evidence>
<dbReference type="EMBL" id="JAPDMX010000003">
    <property type="protein sequence ID" value="MCW3171416.1"/>
    <property type="molecule type" value="Genomic_DNA"/>
</dbReference>
<dbReference type="InterPro" id="IPR012156">
    <property type="entry name" value="Cold_shock_CspA"/>
</dbReference>
<sequence>MTSDTGFINTYDDFKCFGFIRREKGKDVYFSIDDFADDTILIAIGTKVKFEISKEPKGLRARNILIE</sequence>
<keyword evidence="5" id="KW-1185">Reference proteome</keyword>
<protein>
    <submittedName>
        <fullName evidence="4">Retron Se72 family effector protein</fullName>
    </submittedName>
</protein>
<dbReference type="SMART" id="SM00357">
    <property type="entry name" value="CSP"/>
    <property type="match status" value="1"/>
</dbReference>
<dbReference type="NCBIfam" id="NF038236">
    <property type="entry name" value="retron_eff_Se72"/>
    <property type="match status" value="1"/>
</dbReference>
<dbReference type="Gene3D" id="2.40.50.140">
    <property type="entry name" value="Nucleic acid-binding proteins"/>
    <property type="match status" value="1"/>
</dbReference>
<dbReference type="InterPro" id="IPR011129">
    <property type="entry name" value="CSD"/>
</dbReference>
<name>A0ABT3I5S0_9GAMM</name>
<reference evidence="4" key="1">
    <citation type="submission" date="2022-10" db="EMBL/GenBank/DDBJ databases">
        <title>Shewanella flava sp. nov, isolated from the estuary of the Fenhe River into the Yellow River.</title>
        <authorList>
            <person name="Li Y."/>
        </authorList>
    </citation>
    <scope>NUCLEOTIDE SEQUENCE</scope>
    <source>
        <strain evidence="4">FYR11-62</strain>
    </source>
</reference>
<accession>A0ABT3I5S0</accession>
<keyword evidence="2" id="KW-0963">Cytoplasm</keyword>
<dbReference type="PROSITE" id="PS51857">
    <property type="entry name" value="CSD_2"/>
    <property type="match status" value="1"/>
</dbReference>
<gene>
    <name evidence="4" type="ORF">OHT75_02850</name>
</gene>
<dbReference type="PIRSF" id="PIRSF002599">
    <property type="entry name" value="Cold_shock_A"/>
    <property type="match status" value="1"/>
</dbReference>
<dbReference type="Proteomes" id="UP001163714">
    <property type="component" value="Unassembled WGS sequence"/>
</dbReference>
<comment type="caution">
    <text evidence="4">The sequence shown here is derived from an EMBL/GenBank/DDBJ whole genome shotgun (WGS) entry which is preliminary data.</text>
</comment>
<evidence type="ECO:0000259" key="3">
    <source>
        <dbReference type="PROSITE" id="PS51857"/>
    </source>
</evidence>
<evidence type="ECO:0000313" key="4">
    <source>
        <dbReference type="EMBL" id="MCW3171416.1"/>
    </source>
</evidence>
<evidence type="ECO:0000256" key="1">
    <source>
        <dbReference type="ARBA" id="ARBA00004496"/>
    </source>
</evidence>
<evidence type="ECO:0000313" key="5">
    <source>
        <dbReference type="Proteomes" id="UP001163714"/>
    </source>
</evidence>
<dbReference type="SUPFAM" id="SSF50249">
    <property type="entry name" value="Nucleic acid-binding proteins"/>
    <property type="match status" value="1"/>
</dbReference>
<organism evidence="4 5">
    <name type="scientific">Shewanella subflava</name>
    <dbReference type="NCBI Taxonomy" id="2986476"/>
    <lineage>
        <taxon>Bacteria</taxon>
        <taxon>Pseudomonadati</taxon>
        <taxon>Pseudomonadota</taxon>
        <taxon>Gammaproteobacteria</taxon>
        <taxon>Alteromonadales</taxon>
        <taxon>Shewanellaceae</taxon>
        <taxon>Shewanella</taxon>
    </lineage>
</organism>
<dbReference type="InterPro" id="IPR002059">
    <property type="entry name" value="CSP_DNA-bd"/>
</dbReference>
<feature type="domain" description="CSD" evidence="3">
    <location>
        <begin position="3"/>
        <end position="66"/>
    </location>
</feature>
<dbReference type="InterPro" id="IPR012340">
    <property type="entry name" value="NA-bd_OB-fold"/>
</dbReference>
<dbReference type="RefSeq" id="WP_264724916.1">
    <property type="nucleotide sequence ID" value="NZ_JAPDMX010000003.1"/>
</dbReference>
<dbReference type="Pfam" id="PF00313">
    <property type="entry name" value="CSD"/>
    <property type="match status" value="1"/>
</dbReference>